<dbReference type="Gene3D" id="2.30.110.10">
    <property type="entry name" value="Electron Transport, Fmn-binding Protein, Chain A"/>
    <property type="match status" value="1"/>
</dbReference>
<dbReference type="AlphaFoldDB" id="A0A0D8ZPV2"/>
<sequence length="222" mass="24721">MSETCFTPTPRSNIKRLPQRGEYDRATIYQILDEGLICYVSFVVDNQPYVIPTAYGRIEDTLYIHGSPASRMLRTLQKGVEVCVNVTLLDGLVLARSAFHHSMNYRSVVVFGTVITVQDPQEKLAALYAFTEHIIPGRWAEVRSPSPQEIAGTLVLSLPLVEASAKIRTGAPNDDEADYQLPVWAGEIPLQLVASTPIADSRLRSEIELPAYVQNYTSKNRV</sequence>
<gene>
    <name evidence="1" type="ORF">UH38_16060</name>
</gene>
<dbReference type="Proteomes" id="UP000032452">
    <property type="component" value="Unassembled WGS sequence"/>
</dbReference>
<dbReference type="SUPFAM" id="SSF50475">
    <property type="entry name" value="FMN-binding split barrel"/>
    <property type="match status" value="1"/>
</dbReference>
<dbReference type="PATRIC" id="fig|1618023.3.peg.250"/>
<accession>A0A0D8ZPV2</accession>
<reference evidence="1 2" key="1">
    <citation type="submission" date="2015-02" db="EMBL/GenBank/DDBJ databases">
        <title>Draft genome of a novel marine cyanobacterium (Chroococcales) isolated from South Atlantic Ocean.</title>
        <authorList>
            <person name="Rigonato J."/>
            <person name="Alvarenga D.O."/>
            <person name="Branco L.H."/>
            <person name="Varani A.M."/>
            <person name="Brandini F.P."/>
            <person name="Fiore M.F."/>
        </authorList>
    </citation>
    <scope>NUCLEOTIDE SEQUENCE [LARGE SCALE GENOMIC DNA]</scope>
    <source>
        <strain evidence="1 2">CENA595</strain>
    </source>
</reference>
<comment type="caution">
    <text evidence="1">The sequence shown here is derived from an EMBL/GenBank/DDBJ whole genome shotgun (WGS) entry which is preliminary data.</text>
</comment>
<proteinExistence type="predicted"/>
<protein>
    <submittedName>
        <fullName evidence="1">Flavin-nucleotide-binding protein</fullName>
    </submittedName>
</protein>
<dbReference type="OrthoDB" id="116031at2"/>
<evidence type="ECO:0000313" key="1">
    <source>
        <dbReference type="EMBL" id="KJH70750.1"/>
    </source>
</evidence>
<dbReference type="STRING" id="1618023.UH38_16060"/>
<dbReference type="InterPro" id="IPR012349">
    <property type="entry name" value="Split_barrel_FMN-bd"/>
</dbReference>
<dbReference type="Pfam" id="PF12900">
    <property type="entry name" value="Pyridox_ox_2"/>
    <property type="match status" value="1"/>
</dbReference>
<organism evidence="1 2">
    <name type="scientific">Aliterella atlantica CENA595</name>
    <dbReference type="NCBI Taxonomy" id="1618023"/>
    <lineage>
        <taxon>Bacteria</taxon>
        <taxon>Bacillati</taxon>
        <taxon>Cyanobacteriota</taxon>
        <taxon>Cyanophyceae</taxon>
        <taxon>Chroococcidiopsidales</taxon>
        <taxon>Aliterellaceae</taxon>
        <taxon>Aliterella</taxon>
    </lineage>
</organism>
<dbReference type="PANTHER" id="PTHR34071:SF2">
    <property type="entry name" value="FLAVIN-NUCLEOTIDE-BINDING PROTEIN"/>
    <property type="match status" value="1"/>
</dbReference>
<evidence type="ECO:0000313" key="2">
    <source>
        <dbReference type="Proteomes" id="UP000032452"/>
    </source>
</evidence>
<name>A0A0D8ZPV2_9CYAN</name>
<dbReference type="EMBL" id="JYON01000018">
    <property type="protein sequence ID" value="KJH70750.1"/>
    <property type="molecule type" value="Genomic_DNA"/>
</dbReference>
<dbReference type="RefSeq" id="WP_045055694.1">
    <property type="nucleotide sequence ID" value="NZ_CAWMDP010000005.1"/>
</dbReference>
<dbReference type="InterPro" id="IPR024747">
    <property type="entry name" value="Pyridox_Oxase-rel"/>
</dbReference>
<keyword evidence="2" id="KW-1185">Reference proteome</keyword>
<dbReference type="PANTHER" id="PTHR34071">
    <property type="entry name" value="5-NITROIMIDAZOLE ANTIBIOTICS RESISTANCE PROTEIN, NIMA-FAMILY-RELATED PROTEIN-RELATED"/>
    <property type="match status" value="1"/>
</dbReference>